<dbReference type="GO" id="GO:0050482">
    <property type="term" value="P:arachidonate secretion"/>
    <property type="evidence" value="ECO:0007669"/>
    <property type="project" value="InterPro"/>
</dbReference>
<reference evidence="1 2" key="1">
    <citation type="submission" date="2018-11" db="EMBL/GenBank/DDBJ databases">
        <authorList>
            <consortium name="Pathogen Informatics"/>
        </authorList>
    </citation>
    <scope>NUCLEOTIDE SEQUENCE [LARGE SCALE GENOMIC DNA]</scope>
    <source>
        <strain evidence="1 2">MHpl1</strain>
    </source>
</reference>
<keyword evidence="2" id="KW-1185">Reference proteome</keyword>
<dbReference type="InterPro" id="IPR053322">
    <property type="entry name" value="PLA2-like"/>
</dbReference>
<dbReference type="EMBL" id="UZAF01018058">
    <property type="protein sequence ID" value="VDO47593.1"/>
    <property type="molecule type" value="Genomic_DNA"/>
</dbReference>
<dbReference type="SUPFAM" id="SSF48619">
    <property type="entry name" value="Phospholipase A2, PLA2"/>
    <property type="match status" value="1"/>
</dbReference>
<dbReference type="AlphaFoldDB" id="A0A3P7WY43"/>
<dbReference type="GO" id="GO:0004623">
    <property type="term" value="F:phospholipase A2 activity"/>
    <property type="evidence" value="ECO:0007669"/>
    <property type="project" value="InterPro"/>
</dbReference>
<dbReference type="PANTHER" id="PTHR34228">
    <property type="entry name" value="PROTEIN CBG09474-RELATED"/>
    <property type="match status" value="1"/>
</dbReference>
<gene>
    <name evidence="1" type="ORF">HPLM_LOCUS13027</name>
</gene>
<protein>
    <recommendedName>
        <fullName evidence="3">Phospholipase A(2)</fullName>
    </recommendedName>
</protein>
<dbReference type="GO" id="GO:0006644">
    <property type="term" value="P:phospholipid metabolic process"/>
    <property type="evidence" value="ECO:0007669"/>
    <property type="project" value="InterPro"/>
</dbReference>
<evidence type="ECO:0000313" key="1">
    <source>
        <dbReference type="EMBL" id="VDO47593.1"/>
    </source>
</evidence>
<dbReference type="PANTHER" id="PTHR34228:SF3">
    <property type="entry name" value="PHOSPHOLIPASE A2-LIKE PROTEIN Y52B11A.8"/>
    <property type="match status" value="1"/>
</dbReference>
<sequence>MTSSFSLPCYRSSINIVKVIDDDGESWECGTDAFSKYISENQIELDCPHLKKSVNGCCIKHDKCYDDQMGRKFCDDTFCSCLDVRSDVCNNENGPLFCGMVRQFGLEAYLRSGNNTSSNITLIIEEQQQVRSRAHVLKGSFQRLISKMYAMNNKRCSIIYSISPPSNC</sequence>
<proteinExistence type="predicted"/>
<name>A0A3P7WY43_HAEPC</name>
<evidence type="ECO:0000313" key="2">
    <source>
        <dbReference type="Proteomes" id="UP000268014"/>
    </source>
</evidence>
<dbReference type="Proteomes" id="UP000268014">
    <property type="component" value="Unassembled WGS sequence"/>
</dbReference>
<evidence type="ECO:0008006" key="3">
    <source>
        <dbReference type="Google" id="ProtNLM"/>
    </source>
</evidence>
<organism evidence="1 2">
    <name type="scientific">Haemonchus placei</name>
    <name type="common">Barber's pole worm</name>
    <dbReference type="NCBI Taxonomy" id="6290"/>
    <lineage>
        <taxon>Eukaryota</taxon>
        <taxon>Metazoa</taxon>
        <taxon>Ecdysozoa</taxon>
        <taxon>Nematoda</taxon>
        <taxon>Chromadorea</taxon>
        <taxon>Rhabditida</taxon>
        <taxon>Rhabditina</taxon>
        <taxon>Rhabditomorpha</taxon>
        <taxon>Strongyloidea</taxon>
        <taxon>Trichostrongylidae</taxon>
        <taxon>Haemonchus</taxon>
    </lineage>
</organism>
<dbReference type="InterPro" id="IPR036444">
    <property type="entry name" value="PLipase_A2_dom_sf"/>
</dbReference>
<dbReference type="OrthoDB" id="5781547at2759"/>
<accession>A0A3P7WY43</accession>